<dbReference type="OrthoDB" id="276721at2759"/>
<reference evidence="2 3" key="1">
    <citation type="submission" date="2016-07" db="EMBL/GenBank/DDBJ databases">
        <title>Pervasive Adenine N6-methylation of Active Genes in Fungi.</title>
        <authorList>
            <consortium name="DOE Joint Genome Institute"/>
            <person name="Mondo S.J."/>
            <person name="Dannebaum R.O."/>
            <person name="Kuo R.C."/>
            <person name="Labutti K."/>
            <person name="Haridas S."/>
            <person name="Kuo A."/>
            <person name="Salamov A."/>
            <person name="Ahrendt S.R."/>
            <person name="Lipzen A."/>
            <person name="Sullivan W."/>
            <person name="Andreopoulos W.B."/>
            <person name="Clum A."/>
            <person name="Lindquist E."/>
            <person name="Daum C."/>
            <person name="Ramamoorthy G.K."/>
            <person name="Gryganskyi A."/>
            <person name="Culley D."/>
            <person name="Magnuson J.K."/>
            <person name="James T.Y."/>
            <person name="O'Malley M.A."/>
            <person name="Stajich J.E."/>
            <person name="Spatafora J.W."/>
            <person name="Visel A."/>
            <person name="Grigoriev I.V."/>
        </authorList>
    </citation>
    <scope>NUCLEOTIDE SEQUENCE [LARGE SCALE GENOMIC DNA]</scope>
    <source>
        <strain evidence="2 3">PL171</strain>
    </source>
</reference>
<feature type="domain" description="NAD-dependent epimerase/dehydratase" evidence="1">
    <location>
        <begin position="5"/>
        <end position="81"/>
    </location>
</feature>
<dbReference type="AlphaFoldDB" id="A0A1Y2H8Y6"/>
<protein>
    <recommendedName>
        <fullName evidence="1">NAD-dependent epimerase/dehydratase domain-containing protein</fullName>
    </recommendedName>
</protein>
<keyword evidence="3" id="KW-1185">Reference proteome</keyword>
<dbReference type="PANTHER" id="PTHR12126">
    <property type="entry name" value="NADH-UBIQUINONE OXIDOREDUCTASE 39 KDA SUBUNIT-RELATED"/>
    <property type="match status" value="1"/>
</dbReference>
<accession>A0A1Y2H8Y6</accession>
<sequence length="253" mass="26885">MKHLLVVGGTGLIGTQIVRSAALRGWSVTSLSRKGQPIPTYLTPDYDQWSRNVTWASGSALDPDTAHAYASTADAIVHSVGLLFTTPELNALVNAPTIREALSNVGPALFRRPAAKKLDFASVQFDMIKVLAQAAKPGATFAYVSAEVSPLMKLAVNPEYLRTKALAEDYLIKRDVEQNAGRGVVVRPGIVSSIKRPLTWPLAVGGRVMAVAGLVPKVLTPEQIGAAVVRAVEDDGCRGVLGPDRLAQLAGRK</sequence>
<dbReference type="Gene3D" id="3.40.50.720">
    <property type="entry name" value="NAD(P)-binding Rossmann-like Domain"/>
    <property type="match status" value="1"/>
</dbReference>
<comment type="caution">
    <text evidence="2">The sequence shown here is derived from an EMBL/GenBank/DDBJ whole genome shotgun (WGS) entry which is preliminary data.</text>
</comment>
<dbReference type="InterPro" id="IPR036291">
    <property type="entry name" value="NAD(P)-bd_dom_sf"/>
</dbReference>
<name>A0A1Y2H8Y6_9FUNG</name>
<dbReference type="GO" id="GO:0005739">
    <property type="term" value="C:mitochondrion"/>
    <property type="evidence" value="ECO:0007669"/>
    <property type="project" value="TreeGrafter"/>
</dbReference>
<evidence type="ECO:0000313" key="3">
    <source>
        <dbReference type="Proteomes" id="UP000193411"/>
    </source>
</evidence>
<organism evidence="2 3">
    <name type="scientific">Catenaria anguillulae PL171</name>
    <dbReference type="NCBI Taxonomy" id="765915"/>
    <lineage>
        <taxon>Eukaryota</taxon>
        <taxon>Fungi</taxon>
        <taxon>Fungi incertae sedis</taxon>
        <taxon>Blastocladiomycota</taxon>
        <taxon>Blastocladiomycetes</taxon>
        <taxon>Blastocladiales</taxon>
        <taxon>Catenariaceae</taxon>
        <taxon>Catenaria</taxon>
    </lineage>
</organism>
<dbReference type="Proteomes" id="UP000193411">
    <property type="component" value="Unassembled WGS sequence"/>
</dbReference>
<dbReference type="SUPFAM" id="SSF51735">
    <property type="entry name" value="NAD(P)-binding Rossmann-fold domains"/>
    <property type="match status" value="1"/>
</dbReference>
<gene>
    <name evidence="2" type="ORF">BCR44DRAFT_157626</name>
</gene>
<evidence type="ECO:0000313" key="2">
    <source>
        <dbReference type="EMBL" id="ORZ31040.1"/>
    </source>
</evidence>
<dbReference type="GO" id="GO:0044877">
    <property type="term" value="F:protein-containing complex binding"/>
    <property type="evidence" value="ECO:0007669"/>
    <property type="project" value="TreeGrafter"/>
</dbReference>
<dbReference type="InterPro" id="IPR051207">
    <property type="entry name" value="ComplexI_NDUFA9_subunit"/>
</dbReference>
<evidence type="ECO:0000259" key="1">
    <source>
        <dbReference type="Pfam" id="PF01370"/>
    </source>
</evidence>
<proteinExistence type="predicted"/>
<dbReference type="STRING" id="765915.A0A1Y2H8Y6"/>
<dbReference type="PANTHER" id="PTHR12126:SF16">
    <property type="entry name" value="MIOREX COMPLEX COMPONENT 2"/>
    <property type="match status" value="1"/>
</dbReference>
<dbReference type="Pfam" id="PF01370">
    <property type="entry name" value="Epimerase"/>
    <property type="match status" value="1"/>
</dbReference>
<dbReference type="EMBL" id="MCFL01000069">
    <property type="protein sequence ID" value="ORZ31040.1"/>
    <property type="molecule type" value="Genomic_DNA"/>
</dbReference>
<dbReference type="InterPro" id="IPR001509">
    <property type="entry name" value="Epimerase_deHydtase"/>
</dbReference>